<dbReference type="Pfam" id="PF00571">
    <property type="entry name" value="CBS"/>
    <property type="match status" value="2"/>
</dbReference>
<evidence type="ECO:0000313" key="5">
    <source>
        <dbReference type="Proteomes" id="UP000646749"/>
    </source>
</evidence>
<reference evidence="4 5" key="1">
    <citation type="submission" date="2021-01" db="EMBL/GenBank/DDBJ databases">
        <title>Whole genome shotgun sequence of Plantactinospora endophytica NBRC 110450.</title>
        <authorList>
            <person name="Komaki H."/>
            <person name="Tamura T."/>
        </authorList>
    </citation>
    <scope>NUCLEOTIDE SEQUENCE [LARGE SCALE GENOMIC DNA]</scope>
    <source>
        <strain evidence="4 5">NBRC 110450</strain>
    </source>
</reference>
<evidence type="ECO:0000256" key="1">
    <source>
        <dbReference type="ARBA" id="ARBA00023122"/>
    </source>
</evidence>
<evidence type="ECO:0000259" key="3">
    <source>
        <dbReference type="PROSITE" id="PS51371"/>
    </source>
</evidence>
<feature type="domain" description="CBS" evidence="3">
    <location>
        <begin position="73"/>
        <end position="130"/>
    </location>
</feature>
<evidence type="ECO:0000256" key="2">
    <source>
        <dbReference type="PROSITE-ProRule" id="PRU00703"/>
    </source>
</evidence>
<dbReference type="Gene3D" id="3.10.580.10">
    <property type="entry name" value="CBS-domain"/>
    <property type="match status" value="1"/>
</dbReference>
<keyword evidence="5" id="KW-1185">Reference proteome</keyword>
<dbReference type="Proteomes" id="UP000646749">
    <property type="component" value="Unassembled WGS sequence"/>
</dbReference>
<dbReference type="InterPro" id="IPR051257">
    <property type="entry name" value="Diverse_CBS-Domain"/>
</dbReference>
<feature type="domain" description="CBS" evidence="3">
    <location>
        <begin position="8"/>
        <end position="64"/>
    </location>
</feature>
<comment type="caution">
    <text evidence="4">The sequence shown here is derived from an EMBL/GenBank/DDBJ whole genome shotgun (WGS) entry which is preliminary data.</text>
</comment>
<evidence type="ECO:0000313" key="4">
    <source>
        <dbReference type="EMBL" id="GIG89236.1"/>
    </source>
</evidence>
<dbReference type="PANTHER" id="PTHR43080:SF2">
    <property type="entry name" value="CBS DOMAIN-CONTAINING PROTEIN"/>
    <property type="match status" value="1"/>
</dbReference>
<organism evidence="4 5">
    <name type="scientific">Plantactinospora endophytica</name>
    <dbReference type="NCBI Taxonomy" id="673535"/>
    <lineage>
        <taxon>Bacteria</taxon>
        <taxon>Bacillati</taxon>
        <taxon>Actinomycetota</taxon>
        <taxon>Actinomycetes</taxon>
        <taxon>Micromonosporales</taxon>
        <taxon>Micromonosporaceae</taxon>
        <taxon>Plantactinospora</taxon>
    </lineage>
</organism>
<keyword evidence="4" id="KW-0808">Transferase</keyword>
<dbReference type="EMBL" id="BONW01000019">
    <property type="protein sequence ID" value="GIG89236.1"/>
    <property type="molecule type" value="Genomic_DNA"/>
</dbReference>
<name>A0ABQ4E4I9_9ACTN</name>
<dbReference type="InterPro" id="IPR046342">
    <property type="entry name" value="CBS_dom_sf"/>
</dbReference>
<dbReference type="PROSITE" id="PS51371">
    <property type="entry name" value="CBS"/>
    <property type="match status" value="2"/>
</dbReference>
<gene>
    <name evidence="4" type="ORF">Pen02_41720</name>
</gene>
<keyword evidence="4" id="KW-0418">Kinase</keyword>
<dbReference type="SUPFAM" id="SSF54631">
    <property type="entry name" value="CBS-domain pair"/>
    <property type="match status" value="1"/>
</dbReference>
<dbReference type="GO" id="GO:0016301">
    <property type="term" value="F:kinase activity"/>
    <property type="evidence" value="ECO:0007669"/>
    <property type="project" value="UniProtKB-KW"/>
</dbReference>
<dbReference type="InterPro" id="IPR000644">
    <property type="entry name" value="CBS_dom"/>
</dbReference>
<dbReference type="SMART" id="SM00116">
    <property type="entry name" value="CBS"/>
    <property type="match status" value="2"/>
</dbReference>
<sequence length="131" mass="13835">MMRVREAMSGNVLVVGPEHTLRQAAGMMAERGVGSAVVIDPDSEGVGIMTERDVLKAVGAGLDVDVERTAAHLTWDVVYAGPDWSVHEAAEAMSRGGFRHLVVLDGSEVVGMISVRDIVRVWVGAPAVASI</sequence>
<protein>
    <submittedName>
        <fullName evidence="4">Histidine kinase</fullName>
    </submittedName>
</protein>
<keyword evidence="1 2" id="KW-0129">CBS domain</keyword>
<accession>A0ABQ4E4I9</accession>
<proteinExistence type="predicted"/>
<dbReference type="PANTHER" id="PTHR43080">
    <property type="entry name" value="CBS DOMAIN-CONTAINING PROTEIN CBSX3, MITOCHONDRIAL"/>
    <property type="match status" value="1"/>
</dbReference>